<name>A0A1H2R4A8_9RHOB</name>
<gene>
    <name evidence="1" type="ORF">SAMN04488041_101386</name>
</gene>
<dbReference type="InterPro" id="IPR008018">
    <property type="entry name" value="Phage_tail_attach_FII"/>
</dbReference>
<proteinExistence type="predicted"/>
<dbReference type="Pfam" id="PF05354">
    <property type="entry name" value="Phage_attach"/>
    <property type="match status" value="1"/>
</dbReference>
<evidence type="ECO:0000313" key="2">
    <source>
        <dbReference type="Proteomes" id="UP000183076"/>
    </source>
</evidence>
<accession>A0A1H2R4A8</accession>
<dbReference type="STRING" id="60137.SAMN04488041_101386"/>
<evidence type="ECO:0000313" key="1">
    <source>
        <dbReference type="EMBL" id="SDW14217.1"/>
    </source>
</evidence>
<reference evidence="2" key="1">
    <citation type="submission" date="2016-10" db="EMBL/GenBank/DDBJ databases">
        <authorList>
            <person name="Varghese N."/>
            <person name="Submissions S."/>
        </authorList>
    </citation>
    <scope>NUCLEOTIDE SEQUENCE [LARGE SCALE GENOMIC DNA]</scope>
    <source>
        <strain evidence="2">DSM 10014</strain>
    </source>
</reference>
<dbReference type="AlphaFoldDB" id="A0A1H2R4A8"/>
<dbReference type="InterPro" id="IPR053734">
    <property type="entry name" value="Phage_Head-Tail_Connect_sf"/>
</dbReference>
<dbReference type="GeneID" id="94019707"/>
<dbReference type="Gene3D" id="2.40.10.180">
    <property type="entry name" value="Phage tail proteins"/>
    <property type="match status" value="1"/>
</dbReference>
<dbReference type="Proteomes" id="UP000183076">
    <property type="component" value="Unassembled WGS sequence"/>
</dbReference>
<dbReference type="RefSeq" id="WP_074634620.1">
    <property type="nucleotide sequence ID" value="NZ_CP160849.1"/>
</dbReference>
<dbReference type="GO" id="GO:0019068">
    <property type="term" value="P:virion assembly"/>
    <property type="evidence" value="ECO:0007669"/>
    <property type="project" value="InterPro"/>
</dbReference>
<dbReference type="EMBL" id="FNNB01000001">
    <property type="protein sequence ID" value="SDW14217.1"/>
    <property type="molecule type" value="Genomic_DNA"/>
</dbReference>
<dbReference type="SUPFAM" id="SSF69279">
    <property type="entry name" value="Phage tail proteins"/>
    <property type="match status" value="1"/>
</dbReference>
<sequence>MPHPDWEDISAFFEVEEFATKASITRASEKVADVLGIFDDPSQMATLGEFEFDGPGPRFVCCEDDVSQVLRGDTAVIEGRTFDILEEPQLDGTGIATLILAVPNVIYNAGL</sequence>
<organism evidence="1 2">
    <name type="scientific">Sulfitobacter pontiacus</name>
    <dbReference type="NCBI Taxonomy" id="60137"/>
    <lineage>
        <taxon>Bacteria</taxon>
        <taxon>Pseudomonadati</taxon>
        <taxon>Pseudomonadota</taxon>
        <taxon>Alphaproteobacteria</taxon>
        <taxon>Rhodobacterales</taxon>
        <taxon>Roseobacteraceae</taxon>
        <taxon>Sulfitobacter</taxon>
    </lineage>
</organism>
<protein>
    <submittedName>
        <fullName evidence="1">Phage Head-Tail Attachment</fullName>
    </submittedName>
</protein>